<dbReference type="PANTHER" id="PTHR11654">
    <property type="entry name" value="OLIGOPEPTIDE TRANSPORTER-RELATED"/>
    <property type="match status" value="1"/>
</dbReference>
<evidence type="ECO:0008006" key="9">
    <source>
        <dbReference type="Google" id="ProtNLM"/>
    </source>
</evidence>
<feature type="transmembrane region" description="Helical" evidence="6">
    <location>
        <begin position="442"/>
        <end position="463"/>
    </location>
</feature>
<keyword evidence="4 6" id="KW-1133">Transmembrane helix</keyword>
<gene>
    <name evidence="7" type="ORF">R1flu_019044</name>
</gene>
<keyword evidence="8" id="KW-1185">Reference proteome</keyword>
<feature type="transmembrane region" description="Helical" evidence="6">
    <location>
        <begin position="172"/>
        <end position="196"/>
    </location>
</feature>
<dbReference type="InterPro" id="IPR036259">
    <property type="entry name" value="MFS_trans_sf"/>
</dbReference>
<feature type="transmembrane region" description="Helical" evidence="6">
    <location>
        <begin position="242"/>
        <end position="267"/>
    </location>
</feature>
<evidence type="ECO:0000313" key="7">
    <source>
        <dbReference type="EMBL" id="KAL2650916.1"/>
    </source>
</evidence>
<feature type="transmembrane region" description="Helical" evidence="6">
    <location>
        <begin position="571"/>
        <end position="592"/>
    </location>
</feature>
<evidence type="ECO:0000256" key="2">
    <source>
        <dbReference type="ARBA" id="ARBA00005982"/>
    </source>
</evidence>
<comment type="subcellular location">
    <subcellularLocation>
        <location evidence="1">Membrane</location>
        <topology evidence="1">Multi-pass membrane protein</topology>
    </subcellularLocation>
</comment>
<dbReference type="InterPro" id="IPR000109">
    <property type="entry name" value="POT_fam"/>
</dbReference>
<dbReference type="Pfam" id="PF00854">
    <property type="entry name" value="PTR2"/>
    <property type="match status" value="1"/>
</dbReference>
<dbReference type="AlphaFoldDB" id="A0ABD1ZJS3"/>
<evidence type="ECO:0000256" key="5">
    <source>
        <dbReference type="ARBA" id="ARBA00023136"/>
    </source>
</evidence>
<evidence type="ECO:0000256" key="6">
    <source>
        <dbReference type="SAM" id="Phobius"/>
    </source>
</evidence>
<feature type="transmembrane region" description="Helical" evidence="6">
    <location>
        <begin position="217"/>
        <end position="236"/>
    </location>
</feature>
<dbReference type="Gene3D" id="1.20.1250.20">
    <property type="entry name" value="MFS general substrate transporter like domains"/>
    <property type="match status" value="1"/>
</dbReference>
<name>A0ABD1ZJS3_9MARC</name>
<organism evidence="7 8">
    <name type="scientific">Riccia fluitans</name>
    <dbReference type="NCBI Taxonomy" id="41844"/>
    <lineage>
        <taxon>Eukaryota</taxon>
        <taxon>Viridiplantae</taxon>
        <taxon>Streptophyta</taxon>
        <taxon>Embryophyta</taxon>
        <taxon>Marchantiophyta</taxon>
        <taxon>Marchantiopsida</taxon>
        <taxon>Marchantiidae</taxon>
        <taxon>Marchantiales</taxon>
        <taxon>Ricciaceae</taxon>
        <taxon>Riccia</taxon>
    </lineage>
</organism>
<evidence type="ECO:0000256" key="4">
    <source>
        <dbReference type="ARBA" id="ARBA00022989"/>
    </source>
</evidence>
<dbReference type="SUPFAM" id="SSF103473">
    <property type="entry name" value="MFS general substrate transporter"/>
    <property type="match status" value="1"/>
</dbReference>
<feature type="transmembrane region" description="Helical" evidence="6">
    <location>
        <begin position="60"/>
        <end position="85"/>
    </location>
</feature>
<dbReference type="EMBL" id="JBHFFA010000001">
    <property type="protein sequence ID" value="KAL2650916.1"/>
    <property type="molecule type" value="Genomic_DNA"/>
</dbReference>
<dbReference type="GO" id="GO:0016020">
    <property type="term" value="C:membrane"/>
    <property type="evidence" value="ECO:0007669"/>
    <property type="project" value="UniProtKB-SubCell"/>
</dbReference>
<keyword evidence="3 6" id="KW-0812">Transmembrane</keyword>
<sequence>MKLKPLSSLSFAAILRKKNARERGTTNCGRDDGELMTRDGTVDKLGRRASRQRTGSWRGAAFVLVQQVFVNLAYFTISINLVIYLTAILHENTATAVKNVSNWTGAGWFAPLIAGFIADAYLGRYWTGLVSCLINILGLVILTISVSLESLRPPQCLFEDATCKHATAGQGALFYTGLYVMAAGSGGVQGTALPFGADQFDEEDEKEKKQKSSFFNWFYQATYLGSLIASTFLVYMEENVSWGLAYGIACGVLTLGTCAYVCGVPFYRYHRPGGNPLTRIFQVLVAAFRKRGLTSQSVDDFYETDHVTGSIIQDSRKLRHSNKFLFLDKAAVKLTIDNEDLKSQSPWNLCTVTQVEESKFILRVIPIFCTGIMYSTCYNQLSTLFVTQGSTMERSLGSSFEIPAASLSIFEALSVLFWTVTYDRLLMPQLRKRTGDPGGISTLTRIGIGLGLSVLAMTLAAGVEIVRLRTVRRRGLEDDILTPVPLSVFWLIPQYFVMGASEIFTYVGMLEFFYDQAPDAMRSVGAALSMLTNGLGSFLASLLVTIVNDITKRDGKPGWIADNLNRGRIDLFFWLLAVLSSLNLLAFIYFAYCYEYAVKEAPSKMSTAAEGHNSKTAHDCCDREDDCQIKKQTVEIDKPVGVDSNSYPTQTVL</sequence>
<feature type="transmembrane region" description="Helical" evidence="6">
    <location>
        <begin position="105"/>
        <end position="122"/>
    </location>
</feature>
<evidence type="ECO:0000256" key="3">
    <source>
        <dbReference type="ARBA" id="ARBA00022692"/>
    </source>
</evidence>
<proteinExistence type="inferred from homology"/>
<protein>
    <recommendedName>
        <fullName evidence="9">NPF family transporter</fullName>
    </recommendedName>
</protein>
<feature type="transmembrane region" description="Helical" evidence="6">
    <location>
        <begin position="527"/>
        <end position="550"/>
    </location>
</feature>
<comment type="similarity">
    <text evidence="2">Belongs to the major facilitator superfamily. Proton-dependent oligopeptide transporter (POT/PTR) (TC 2.A.17) family.</text>
</comment>
<evidence type="ECO:0000313" key="8">
    <source>
        <dbReference type="Proteomes" id="UP001605036"/>
    </source>
</evidence>
<feature type="transmembrane region" description="Helical" evidence="6">
    <location>
        <begin position="129"/>
        <end position="148"/>
    </location>
</feature>
<dbReference type="Proteomes" id="UP001605036">
    <property type="component" value="Unassembled WGS sequence"/>
</dbReference>
<evidence type="ECO:0000256" key="1">
    <source>
        <dbReference type="ARBA" id="ARBA00004141"/>
    </source>
</evidence>
<feature type="transmembrane region" description="Helical" evidence="6">
    <location>
        <begin position="484"/>
        <end position="507"/>
    </location>
</feature>
<comment type="caution">
    <text evidence="7">The sequence shown here is derived from an EMBL/GenBank/DDBJ whole genome shotgun (WGS) entry which is preliminary data.</text>
</comment>
<reference evidence="7 8" key="1">
    <citation type="submission" date="2024-09" db="EMBL/GenBank/DDBJ databases">
        <title>Chromosome-scale assembly of Riccia fluitans.</title>
        <authorList>
            <person name="Paukszto L."/>
            <person name="Sawicki J."/>
            <person name="Karawczyk K."/>
            <person name="Piernik-Szablinska J."/>
            <person name="Szczecinska M."/>
            <person name="Mazdziarz M."/>
        </authorList>
    </citation>
    <scope>NUCLEOTIDE SEQUENCE [LARGE SCALE GENOMIC DNA]</scope>
    <source>
        <strain evidence="7">Rf_01</strain>
        <tissue evidence="7">Aerial parts of the thallus</tissue>
    </source>
</reference>
<keyword evidence="5 6" id="KW-0472">Membrane</keyword>
<accession>A0ABD1ZJS3</accession>